<evidence type="ECO:0000313" key="4">
    <source>
        <dbReference type="EMBL" id="KAJ9700796.1"/>
    </source>
</evidence>
<dbReference type="InterPro" id="IPR029063">
    <property type="entry name" value="SAM-dependent_MTases_sf"/>
</dbReference>
<dbReference type="AlphaFoldDB" id="A0AA39DWU9"/>
<dbReference type="GO" id="GO:0032259">
    <property type="term" value="P:methylation"/>
    <property type="evidence" value="ECO:0007669"/>
    <property type="project" value="UniProtKB-KW"/>
</dbReference>
<name>A0AA39DWU9_VITRO</name>
<dbReference type="EMBL" id="JARBHA010000005">
    <property type="protein sequence ID" value="KAJ9700796.1"/>
    <property type="molecule type" value="Genomic_DNA"/>
</dbReference>
<evidence type="ECO:0000256" key="1">
    <source>
        <dbReference type="ARBA" id="ARBA00008361"/>
    </source>
</evidence>
<comment type="similarity">
    <text evidence="1">Belongs to the methyltransferase superfamily.</text>
</comment>
<organism evidence="4 5">
    <name type="scientific">Vitis rotundifolia</name>
    <name type="common">Muscadine grape</name>
    <dbReference type="NCBI Taxonomy" id="103349"/>
    <lineage>
        <taxon>Eukaryota</taxon>
        <taxon>Viridiplantae</taxon>
        <taxon>Streptophyta</taxon>
        <taxon>Embryophyta</taxon>
        <taxon>Tracheophyta</taxon>
        <taxon>Spermatophyta</taxon>
        <taxon>Magnoliopsida</taxon>
        <taxon>eudicotyledons</taxon>
        <taxon>Gunneridae</taxon>
        <taxon>Pentapetalae</taxon>
        <taxon>rosids</taxon>
        <taxon>Vitales</taxon>
        <taxon>Vitaceae</taxon>
        <taxon>Viteae</taxon>
        <taxon>Vitis</taxon>
    </lineage>
</organism>
<keyword evidence="2" id="KW-0489">Methyltransferase</keyword>
<evidence type="ECO:0000256" key="3">
    <source>
        <dbReference type="ARBA" id="ARBA00022679"/>
    </source>
</evidence>
<evidence type="ECO:0000313" key="5">
    <source>
        <dbReference type="Proteomes" id="UP001168098"/>
    </source>
</evidence>
<evidence type="ECO:0000256" key="2">
    <source>
        <dbReference type="ARBA" id="ARBA00022603"/>
    </source>
</evidence>
<keyword evidence="3" id="KW-0808">Transferase</keyword>
<keyword evidence="5" id="KW-1185">Reference proteome</keyword>
<dbReference type="SUPFAM" id="SSF53335">
    <property type="entry name" value="S-adenosyl-L-methionine-dependent methyltransferases"/>
    <property type="match status" value="1"/>
</dbReference>
<dbReference type="InterPro" id="IPR051419">
    <property type="entry name" value="Lys/N-term_MeTrsfase_sf"/>
</dbReference>
<dbReference type="Gene3D" id="3.40.50.150">
    <property type="entry name" value="Vaccinia Virus protein VP39"/>
    <property type="match status" value="1"/>
</dbReference>
<comment type="caution">
    <text evidence="4">The sequence shown here is derived from an EMBL/GenBank/DDBJ whole genome shotgun (WGS) entry which is preliminary data.</text>
</comment>
<gene>
    <name evidence="4" type="ORF">PVL29_006219</name>
</gene>
<dbReference type="PANTHER" id="PTHR12176:SF56">
    <property type="entry name" value="OS04G0510700 PROTEIN"/>
    <property type="match status" value="1"/>
</dbReference>
<protein>
    <recommendedName>
        <fullName evidence="6">S-adenosyl-L-methionine-dependent methyltransferase superfamily protein</fullName>
    </recommendedName>
</protein>
<accession>A0AA39DWU9</accession>
<dbReference type="FunFam" id="3.40.50.150:FF:000351">
    <property type="entry name" value="S-adenosyl-L-methionine-dependent methyltransferase superfamily protein"/>
    <property type="match status" value="1"/>
</dbReference>
<proteinExistence type="inferred from homology"/>
<dbReference type="GO" id="GO:0008168">
    <property type="term" value="F:methyltransferase activity"/>
    <property type="evidence" value="ECO:0007669"/>
    <property type="project" value="UniProtKB-KW"/>
</dbReference>
<dbReference type="Proteomes" id="UP001168098">
    <property type="component" value="Unassembled WGS sequence"/>
</dbReference>
<evidence type="ECO:0008006" key="6">
    <source>
        <dbReference type="Google" id="ProtNLM"/>
    </source>
</evidence>
<reference evidence="4 5" key="1">
    <citation type="journal article" date="2023" name="BMC Biotechnol.">
        <title>Vitis rotundifolia cv Carlos genome sequencing.</title>
        <authorList>
            <person name="Huff M."/>
            <person name="Hulse-Kemp A."/>
            <person name="Scheffler B."/>
            <person name="Youngblood R."/>
            <person name="Simpson S."/>
            <person name="Babiker E."/>
            <person name="Staton M."/>
        </authorList>
    </citation>
    <scope>NUCLEOTIDE SEQUENCE [LARGE SCALE GENOMIC DNA]</scope>
    <source>
        <tissue evidence="4">Leaf</tissue>
    </source>
</reference>
<dbReference type="PANTHER" id="PTHR12176">
    <property type="entry name" value="SAM-DEPENDENT METHYLTRANSFERASE SUPERFAMILY PROTEIN"/>
    <property type="match status" value="1"/>
</dbReference>
<sequence length="424" mass="47390">MAMWHRARLRSSSKLRNFSTAVRRHIEDEGDWFYSSEWWGNQSDGHTVLRSTSDKGNGVVSVVAHHSSRPSEIHWPRMERWLQQRYAEMHPGSENNEKFRILGYQWRVLRFNDETRQSTAKIMAAYRESDPGSVFIMQQANCLAVPYLKSVLSVGLASIASCNYDLMNAIHGKKTMNILCIGHGGGSLPLFLASKIKGAVVHIVEIDPLVISASTQAMGFPHFSVMSPSGERVLSEPDPTSEVLWKGVHERLFLFESDAEEFIQNANKIYDLVFVDAYDGDDIFPYKLRDPNSPFLKALKNRLNAEHGTVVVNLHSDSDILDNVGSIPSLNRLPPMGRYVSGVCQAYKDVVAGNGRCGLGFTVSAPWVCNTSLAVCRGFRTDGGSLDRDKVLNTLISKSLEVENVMNLPFSCLQYIKRGFILAD</sequence>